<evidence type="ECO:0008006" key="5">
    <source>
        <dbReference type="Google" id="ProtNLM"/>
    </source>
</evidence>
<evidence type="ECO:0000256" key="2">
    <source>
        <dbReference type="SAM" id="MobiDB-lite"/>
    </source>
</evidence>
<evidence type="ECO:0000313" key="4">
    <source>
        <dbReference type="Proteomes" id="UP000006591"/>
    </source>
</evidence>
<accession>A0A0E0IGI5</accession>
<sequence>MSGNMAESLETLDVPLAHSDMNGSSTVQGEPSDENELIVDDLDAIWNELNTSLHVSRYVTDSVMKGTISAVEQESARQIASKDAEIAFLNEKLHQFRNSGLSLSEGRDKLYEEIYNLRQQLVTLSKSLLNSEWGLSVSHYNNFEGAEDESKHRGNEKSSKDGITKENGSKASNEDIFIDPTVLKHMDRDELVAHFNKMMNQMKRQHDSTLQEKTEEIFRLKRENLKKEGPNPWHLRNNKEFELMRKKIWEVITKLDEVLVENKRTIRIKSDVFPGQQDKIKVVDSHNHQLQGAPTDNEEEECTTLIKASHFTPIETNYLNQIRRLESDIEDASIVTIVREETEKILVTEFISEIKMGLHGYEMEFNMNLDFWSIIQKEAIAEAASNINSFLLKYSEENSCAEAQSLHMQEMDKLKLNVDTFNLVIREKEEYLSQIEFKAIEDHLDFLRHELDSLRGKVAKQDSCISDKCRDFDVIVSRLEQALQHVHRNEIALKELNDRFRTVSDSQKEVEKQNKVLHAIIKEKEKGFSSSISKEKEFTECMRCVVESMRGFEKLVTDQQTIIAHKVQHNESRFSLLKEQCKILAKEGNTLRKKALRYKEISETRASNLQKAELEVDLLGDEVEALTDLLAKIYIALDHYSPVLQYYTGVMEILNMIKKHLNMSK</sequence>
<reference evidence="3" key="1">
    <citation type="submission" date="2015-04" db="UniProtKB">
        <authorList>
            <consortium name="EnsemblPlants"/>
        </authorList>
    </citation>
    <scope>IDENTIFICATION</scope>
    <source>
        <strain evidence="3">SL10</strain>
    </source>
</reference>
<proteinExistence type="predicted"/>
<name>A0A0E0IGI5_ORYNI</name>
<keyword evidence="1" id="KW-0175">Coiled coil</keyword>
<dbReference type="PANTHER" id="PTHR33883">
    <property type="entry name" value="WPP DOMAIN-ASSOCIATED PROTEIN"/>
    <property type="match status" value="1"/>
</dbReference>
<dbReference type="AlphaFoldDB" id="A0A0E0IGI5"/>
<dbReference type="STRING" id="4536.A0A0E0IGI5"/>
<protein>
    <recommendedName>
        <fullName evidence="5">WPP domain-containing protein</fullName>
    </recommendedName>
</protein>
<feature type="coiled-coil region" evidence="1">
    <location>
        <begin position="437"/>
        <end position="513"/>
    </location>
</feature>
<dbReference type="eggNOG" id="ENOG502QPVR">
    <property type="taxonomic scope" value="Eukaryota"/>
</dbReference>
<keyword evidence="4" id="KW-1185">Reference proteome</keyword>
<dbReference type="EnsemblPlants" id="ONIVA09G01610.1">
    <property type="protein sequence ID" value="ONIVA09G01610.1"/>
    <property type="gene ID" value="ONIVA09G01610"/>
</dbReference>
<dbReference type="Proteomes" id="UP000006591">
    <property type="component" value="Chromosome 9"/>
</dbReference>
<dbReference type="InterPro" id="IPR037490">
    <property type="entry name" value="WAP"/>
</dbReference>
<evidence type="ECO:0000256" key="1">
    <source>
        <dbReference type="SAM" id="Coils"/>
    </source>
</evidence>
<dbReference type="OMA" id="EIKMGLH"/>
<feature type="region of interest" description="Disordered" evidence="2">
    <location>
        <begin position="145"/>
        <end position="171"/>
    </location>
</feature>
<dbReference type="PANTHER" id="PTHR33883:SF5">
    <property type="entry name" value="OS09G0133800 PROTEIN"/>
    <property type="match status" value="1"/>
</dbReference>
<evidence type="ECO:0000313" key="3">
    <source>
        <dbReference type="EnsemblPlants" id="ONIVA09G01610.1"/>
    </source>
</evidence>
<dbReference type="Gramene" id="ONIVA09G01610.1">
    <property type="protein sequence ID" value="ONIVA09G01610.1"/>
    <property type="gene ID" value="ONIVA09G01610"/>
</dbReference>
<feature type="compositionally biased region" description="Basic and acidic residues" evidence="2">
    <location>
        <begin position="148"/>
        <end position="168"/>
    </location>
</feature>
<reference evidence="3" key="2">
    <citation type="submission" date="2018-04" db="EMBL/GenBank/DDBJ databases">
        <title>OnivRS2 (Oryza nivara Reference Sequence Version 2).</title>
        <authorList>
            <person name="Zhang J."/>
            <person name="Kudrna D."/>
            <person name="Lee S."/>
            <person name="Talag J."/>
            <person name="Rajasekar S."/>
            <person name="Welchert J."/>
            <person name="Hsing Y.-I."/>
            <person name="Wing R.A."/>
        </authorList>
    </citation>
    <scope>NUCLEOTIDE SEQUENCE [LARGE SCALE GENOMIC DNA]</scope>
    <source>
        <strain evidence="3">SL10</strain>
    </source>
</reference>
<organism evidence="3">
    <name type="scientific">Oryza nivara</name>
    <name type="common">Indian wild rice</name>
    <name type="synonym">Oryza sativa f. spontanea</name>
    <dbReference type="NCBI Taxonomy" id="4536"/>
    <lineage>
        <taxon>Eukaryota</taxon>
        <taxon>Viridiplantae</taxon>
        <taxon>Streptophyta</taxon>
        <taxon>Embryophyta</taxon>
        <taxon>Tracheophyta</taxon>
        <taxon>Spermatophyta</taxon>
        <taxon>Magnoliopsida</taxon>
        <taxon>Liliopsida</taxon>
        <taxon>Poales</taxon>
        <taxon>Poaceae</taxon>
        <taxon>BOP clade</taxon>
        <taxon>Oryzoideae</taxon>
        <taxon>Oryzeae</taxon>
        <taxon>Oryzinae</taxon>
        <taxon>Oryza</taxon>
    </lineage>
</organism>